<keyword evidence="5 11" id="KW-0479">Metal-binding</keyword>
<dbReference type="PANTHER" id="PTHR33478">
    <property type="entry name" value="EXTRACELLULAR METALLOPROTEINASE MEP"/>
    <property type="match status" value="1"/>
</dbReference>
<dbReference type="GO" id="GO:0008270">
    <property type="term" value="F:zinc ion binding"/>
    <property type="evidence" value="ECO:0007669"/>
    <property type="project" value="InterPro"/>
</dbReference>
<keyword evidence="3 12" id="KW-0964">Secreted</keyword>
<dbReference type="EC" id="3.4.24.-" evidence="12"/>
<feature type="binding site" evidence="11">
    <location>
        <position position="236"/>
    </location>
    <ligand>
        <name>Zn(2+)</name>
        <dbReference type="ChEBI" id="CHEBI:29105"/>
        <note>catalytic</note>
    </ligand>
</feature>
<name>A0AAW0DVQ0_9AGAR</name>
<keyword evidence="7 11" id="KW-0862">Zinc</keyword>
<organism evidence="14 15">
    <name type="scientific">Favolaschia claudopus</name>
    <dbReference type="NCBI Taxonomy" id="2862362"/>
    <lineage>
        <taxon>Eukaryota</taxon>
        <taxon>Fungi</taxon>
        <taxon>Dikarya</taxon>
        <taxon>Basidiomycota</taxon>
        <taxon>Agaricomycotina</taxon>
        <taxon>Agaricomycetes</taxon>
        <taxon>Agaricomycetidae</taxon>
        <taxon>Agaricales</taxon>
        <taxon>Marasmiineae</taxon>
        <taxon>Mycenaceae</taxon>
        <taxon>Favolaschia</taxon>
    </lineage>
</organism>
<dbReference type="GO" id="GO:0006508">
    <property type="term" value="P:proteolysis"/>
    <property type="evidence" value="ECO:0007669"/>
    <property type="project" value="UniProtKB-KW"/>
</dbReference>
<evidence type="ECO:0000313" key="15">
    <source>
        <dbReference type="Proteomes" id="UP001362999"/>
    </source>
</evidence>
<dbReference type="Pfam" id="PF02128">
    <property type="entry name" value="Peptidase_M36"/>
    <property type="match status" value="1"/>
</dbReference>
<evidence type="ECO:0000256" key="7">
    <source>
        <dbReference type="ARBA" id="ARBA00022833"/>
    </source>
</evidence>
<dbReference type="Gene3D" id="3.10.170.10">
    <property type="match status" value="1"/>
</dbReference>
<dbReference type="Proteomes" id="UP001362999">
    <property type="component" value="Unassembled WGS sequence"/>
</dbReference>
<dbReference type="Gene3D" id="1.10.390.10">
    <property type="entry name" value="Neutral Protease Domain 2"/>
    <property type="match status" value="1"/>
</dbReference>
<keyword evidence="9 12" id="KW-0865">Zymogen</keyword>
<feature type="binding site" evidence="11">
    <location>
        <position position="232"/>
    </location>
    <ligand>
        <name>Zn(2+)</name>
        <dbReference type="ChEBI" id="CHEBI:29105"/>
        <note>catalytic</note>
    </ligand>
</feature>
<dbReference type="PRINTS" id="PR00999">
    <property type="entry name" value="FUNGALYSIN"/>
</dbReference>
<evidence type="ECO:0000256" key="10">
    <source>
        <dbReference type="PIRSR" id="PIRSR601842-1"/>
    </source>
</evidence>
<evidence type="ECO:0000256" key="1">
    <source>
        <dbReference type="ARBA" id="ARBA00004613"/>
    </source>
</evidence>
<dbReference type="InterPro" id="IPR027268">
    <property type="entry name" value="Peptidase_M4/M1_CTD_sf"/>
</dbReference>
<dbReference type="PANTHER" id="PTHR33478:SF1">
    <property type="entry name" value="EXTRACELLULAR METALLOPROTEINASE MEP"/>
    <property type="match status" value="1"/>
</dbReference>
<feature type="binding site" evidence="11">
    <location>
        <position position="261"/>
    </location>
    <ligand>
        <name>Zn(2+)</name>
        <dbReference type="ChEBI" id="CHEBI:29105"/>
        <note>catalytic</note>
    </ligand>
</feature>
<comment type="cofactor">
    <cofactor evidence="11">
        <name>Zn(2+)</name>
        <dbReference type="ChEBI" id="CHEBI:29105"/>
    </cofactor>
    <text evidence="11">Binds 1 zinc ion per subunit.</text>
</comment>
<evidence type="ECO:0000256" key="5">
    <source>
        <dbReference type="ARBA" id="ARBA00022723"/>
    </source>
</evidence>
<dbReference type="EMBL" id="JAWWNJ010000005">
    <property type="protein sequence ID" value="KAK7055774.1"/>
    <property type="molecule type" value="Genomic_DNA"/>
</dbReference>
<protein>
    <recommendedName>
        <fullName evidence="12">Extracellular metalloproteinase</fullName>
        <ecNumber evidence="12">3.4.24.-</ecNumber>
    </recommendedName>
    <alternativeName>
        <fullName evidence="12">Fungalysin</fullName>
    </alternativeName>
</protein>
<dbReference type="AlphaFoldDB" id="A0AAW0DVQ0"/>
<dbReference type="GO" id="GO:0005615">
    <property type="term" value="C:extracellular space"/>
    <property type="evidence" value="ECO:0007669"/>
    <property type="project" value="InterPro"/>
</dbReference>
<evidence type="ECO:0000256" key="13">
    <source>
        <dbReference type="SAM" id="MobiDB-lite"/>
    </source>
</evidence>
<keyword evidence="15" id="KW-1185">Reference proteome</keyword>
<dbReference type="CDD" id="cd09596">
    <property type="entry name" value="M36"/>
    <property type="match status" value="1"/>
</dbReference>
<comment type="subcellular location">
    <subcellularLocation>
        <location evidence="1 12">Secreted</location>
    </subcellularLocation>
</comment>
<comment type="similarity">
    <text evidence="2 12">Belongs to the peptidase M36 family.</text>
</comment>
<proteinExistence type="inferred from homology"/>
<keyword evidence="4 12" id="KW-0645">Protease</keyword>
<dbReference type="InterPro" id="IPR050371">
    <property type="entry name" value="Fungal_virulence_M36"/>
</dbReference>
<evidence type="ECO:0000256" key="2">
    <source>
        <dbReference type="ARBA" id="ARBA00006006"/>
    </source>
</evidence>
<dbReference type="InterPro" id="IPR001842">
    <property type="entry name" value="Peptidase_M36"/>
</dbReference>
<gene>
    <name evidence="14" type="ORF">R3P38DRAFT_2760949</name>
</gene>
<evidence type="ECO:0000256" key="11">
    <source>
        <dbReference type="PIRSR" id="PIRSR601842-2"/>
    </source>
</evidence>
<accession>A0AAW0DVQ0</accession>
<evidence type="ECO:0000256" key="9">
    <source>
        <dbReference type="ARBA" id="ARBA00023145"/>
    </source>
</evidence>
<evidence type="ECO:0000256" key="4">
    <source>
        <dbReference type="ARBA" id="ARBA00022670"/>
    </source>
</evidence>
<evidence type="ECO:0000256" key="8">
    <source>
        <dbReference type="ARBA" id="ARBA00023049"/>
    </source>
</evidence>
<feature type="active site" evidence="10">
    <location>
        <position position="233"/>
    </location>
</feature>
<evidence type="ECO:0000313" key="14">
    <source>
        <dbReference type="EMBL" id="KAK7055774.1"/>
    </source>
</evidence>
<keyword evidence="6 12" id="KW-0378">Hydrolase</keyword>
<evidence type="ECO:0000256" key="3">
    <source>
        <dbReference type="ARBA" id="ARBA00022525"/>
    </source>
</evidence>
<feature type="region of interest" description="Disordered" evidence="13">
    <location>
        <begin position="65"/>
        <end position="89"/>
    </location>
</feature>
<reference evidence="14 15" key="1">
    <citation type="journal article" date="2024" name="J Genomics">
        <title>Draft genome sequencing and assembly of Favolaschia claudopus CIRM-BRFM 2984 isolated from oak limbs.</title>
        <authorList>
            <person name="Navarro D."/>
            <person name="Drula E."/>
            <person name="Chaduli D."/>
            <person name="Cazenave R."/>
            <person name="Ahrendt S."/>
            <person name="Wang J."/>
            <person name="Lipzen A."/>
            <person name="Daum C."/>
            <person name="Barry K."/>
            <person name="Grigoriev I.V."/>
            <person name="Favel A."/>
            <person name="Rosso M.N."/>
            <person name="Martin F."/>
        </authorList>
    </citation>
    <scope>NUCLEOTIDE SEQUENCE [LARGE SCALE GENOMIC DNA]</scope>
    <source>
        <strain evidence="14 15">CIRM-BRFM 2984</strain>
    </source>
</reference>
<comment type="caution">
    <text evidence="14">The sequence shown here is derived from an EMBL/GenBank/DDBJ whole genome shotgun (WGS) entry which is preliminary data.</text>
</comment>
<keyword evidence="8 12" id="KW-0482">Metalloprotease</keyword>
<evidence type="ECO:0000256" key="12">
    <source>
        <dbReference type="RuleBase" id="RU364017"/>
    </source>
</evidence>
<dbReference type="SUPFAM" id="SSF55486">
    <property type="entry name" value="Metalloproteases ('zincins'), catalytic domain"/>
    <property type="match status" value="1"/>
</dbReference>
<dbReference type="GO" id="GO:0004222">
    <property type="term" value="F:metalloendopeptidase activity"/>
    <property type="evidence" value="ECO:0007669"/>
    <property type="project" value="InterPro"/>
</dbReference>
<sequence length="426" mass="46183">MNPDNTASLVHVVQVQNVEKDDWFEAFVDAHLGNFISAISFASNAGYRVLPVTKQDPTQGFDFLTDPQDSEASPLGWHDDGTTKTTDTSGNNVIAYLDSDQSATASQSSEGLIFNYTHNPDLSPKVQVNMDAARTNVFYIINTVHDIAYRYGFTEAGFNFQNTNVKAGGVGGDRVTASVQSSLGTDNANFQTPPEWVLSSDISGQSGHMNMYLWTGSDPNRDGGLANDIVTHEMTHGITGRMTGGGTARCLSITESRGLGEGWSDAMADWMEQTSAPIVDYSVGTWVNGGDYFIRSKPYSTNPRVNPYTYSTVLEAIEVHEIGEVWANMLHNVHAQLVDAFGFSQTARNDPTSTSGSAVFLHLFLDGLALQHCNPDFLAARDAIIQADHNRYSGAHTCVIWKAFARSGMGVNAADFIDDFGIPSGC</sequence>
<evidence type="ECO:0000256" key="6">
    <source>
        <dbReference type="ARBA" id="ARBA00022801"/>
    </source>
</evidence>